<dbReference type="PANTHER" id="PTHR42939">
    <property type="entry name" value="ABC TRANSPORTER ATP-BINDING PROTEIN ALBC-RELATED"/>
    <property type="match status" value="1"/>
</dbReference>
<dbReference type="InterPro" id="IPR027417">
    <property type="entry name" value="P-loop_NTPase"/>
</dbReference>
<dbReference type="InterPro" id="IPR003439">
    <property type="entry name" value="ABC_transporter-like_ATP-bd"/>
</dbReference>
<dbReference type="EMBL" id="CP015405">
    <property type="protein sequence ID" value="ANU74327.1"/>
    <property type="molecule type" value="Genomic_DNA"/>
</dbReference>
<dbReference type="PROSITE" id="PS50893">
    <property type="entry name" value="ABC_TRANSPORTER_2"/>
    <property type="match status" value="1"/>
</dbReference>
<dbReference type="SMART" id="SM00382">
    <property type="entry name" value="AAA"/>
    <property type="match status" value="1"/>
</dbReference>
<reference evidence="5" key="1">
    <citation type="submission" date="2017-04" db="EMBL/GenBank/DDBJ databases">
        <title>Complete Genome Sequences of Twelve Strains of a Stable Defined Moderately Diverse Mouse Microbiota 2 (sDMDMm2).</title>
        <authorList>
            <person name="Uchimura Y."/>
            <person name="Wyss M."/>
            <person name="Brugiroux S."/>
            <person name="Limenitakis J.P."/>
            <person name="Stecher B."/>
            <person name="McCoy K.D."/>
            <person name="Macpherson A.J."/>
        </authorList>
    </citation>
    <scope>NUCLEOTIDE SEQUENCE</scope>
    <source>
        <strain evidence="5">YL58</strain>
    </source>
</reference>
<dbReference type="CDD" id="cd03230">
    <property type="entry name" value="ABC_DR_subfamily_A"/>
    <property type="match status" value="1"/>
</dbReference>
<evidence type="ECO:0000256" key="3">
    <source>
        <dbReference type="ARBA" id="ARBA00022840"/>
    </source>
</evidence>
<dbReference type="GO" id="GO:0005524">
    <property type="term" value="F:ATP binding"/>
    <property type="evidence" value="ECO:0007669"/>
    <property type="project" value="UniProtKB-KW"/>
</dbReference>
<keyword evidence="6" id="KW-1185">Reference proteome</keyword>
<protein>
    <submittedName>
        <fullName evidence="5">ABC transporter</fullName>
    </submittedName>
</protein>
<evidence type="ECO:0000313" key="6">
    <source>
        <dbReference type="Proteomes" id="UP000092574"/>
    </source>
</evidence>
<dbReference type="Pfam" id="PF00005">
    <property type="entry name" value="ABC_tran"/>
    <property type="match status" value="1"/>
</dbReference>
<evidence type="ECO:0000259" key="4">
    <source>
        <dbReference type="PROSITE" id="PS50893"/>
    </source>
</evidence>
<dbReference type="AlphaFoldDB" id="A0A1C7I3R3"/>
<name>A0A1C7I3R3_9FIRM</name>
<evidence type="ECO:0000256" key="2">
    <source>
        <dbReference type="ARBA" id="ARBA00022741"/>
    </source>
</evidence>
<dbReference type="GO" id="GO:0016887">
    <property type="term" value="F:ATP hydrolysis activity"/>
    <property type="evidence" value="ECO:0007669"/>
    <property type="project" value="InterPro"/>
</dbReference>
<dbReference type="RefSeq" id="WP_065540563.1">
    <property type="nucleotide sequence ID" value="NZ_CP015405.2"/>
</dbReference>
<dbReference type="OrthoDB" id="2290519at2"/>
<keyword evidence="1" id="KW-0813">Transport</keyword>
<dbReference type="STRING" id="1796616.A4V09_00160"/>
<proteinExistence type="predicted"/>
<gene>
    <name evidence="5" type="ORF">A4V09_00160</name>
</gene>
<evidence type="ECO:0000256" key="1">
    <source>
        <dbReference type="ARBA" id="ARBA00022448"/>
    </source>
</evidence>
<dbReference type="SUPFAM" id="SSF52540">
    <property type="entry name" value="P-loop containing nucleoside triphosphate hydrolases"/>
    <property type="match status" value="1"/>
</dbReference>
<feature type="domain" description="ABC transporter" evidence="4">
    <location>
        <begin position="5"/>
        <end position="224"/>
    </location>
</feature>
<organism evidence="5 6">
    <name type="scientific">Blautia pseudococcoides</name>
    <dbReference type="NCBI Taxonomy" id="1796616"/>
    <lineage>
        <taxon>Bacteria</taxon>
        <taxon>Bacillati</taxon>
        <taxon>Bacillota</taxon>
        <taxon>Clostridia</taxon>
        <taxon>Lachnospirales</taxon>
        <taxon>Lachnospiraceae</taxon>
        <taxon>Blautia</taxon>
    </lineage>
</organism>
<accession>A0A1C7I3R3</accession>
<dbReference type="PANTHER" id="PTHR42939:SF1">
    <property type="entry name" value="ABC TRANSPORTER ATP-BINDING PROTEIN ALBC-RELATED"/>
    <property type="match status" value="1"/>
</dbReference>
<keyword evidence="2" id="KW-0547">Nucleotide-binding</keyword>
<dbReference type="InterPro" id="IPR003593">
    <property type="entry name" value="AAA+_ATPase"/>
</dbReference>
<dbReference type="InterPro" id="IPR051782">
    <property type="entry name" value="ABC_Transporter_VariousFunc"/>
</dbReference>
<dbReference type="KEGG" id="byl:A4V09_00160"/>
<evidence type="ECO:0000313" key="5">
    <source>
        <dbReference type="EMBL" id="ANU74327.1"/>
    </source>
</evidence>
<dbReference type="Proteomes" id="UP000092574">
    <property type="component" value="Chromosome"/>
</dbReference>
<dbReference type="Gene3D" id="3.40.50.300">
    <property type="entry name" value="P-loop containing nucleotide triphosphate hydrolases"/>
    <property type="match status" value="1"/>
</dbReference>
<keyword evidence="3" id="KW-0067">ATP-binding</keyword>
<sequence>MKGIIQLEKISKEYDHKRIINQIDLSIYEGQSIAFTGHNGSGKSTILKIIAGLVKPSGGKVVYRDRLLFHYVPERFPKMNLTAWQYLKRLGEIDGIPRKVLEDRCGKLFEDFFLTEMVNTSMKDLSKGTLQKIGVIQALLRKPQVLLLDEPLSGQDMDSQMVFIEKMNALRAENVTLLMSCHEQYLMESISDTVMSVGEGKVEKVDITAALSGKEHILWFEKQKNATIPEQYRPYIRQTGEGCRARIPEDESSQMILEMIRCGWKLRGMRDAGI</sequence>